<feature type="domain" description="N-acetyltransferase" evidence="4">
    <location>
        <begin position="45"/>
        <end position="197"/>
    </location>
</feature>
<dbReference type="GO" id="GO:0016747">
    <property type="term" value="F:acyltransferase activity, transferring groups other than amino-acyl groups"/>
    <property type="evidence" value="ECO:0007669"/>
    <property type="project" value="InterPro"/>
</dbReference>
<reference evidence="5 6" key="1">
    <citation type="submission" date="2018-02" db="EMBL/GenBank/DDBJ databases">
        <title>8 Nocardia nova and 1 Nocardia cyriacigeorgica strain used for evolution to TMP-SMX.</title>
        <authorList>
            <person name="Mehta H."/>
            <person name="Weng J."/>
            <person name="Shamoo Y."/>
        </authorList>
    </citation>
    <scope>NUCLEOTIDE SEQUENCE [LARGE SCALE GENOMIC DNA]</scope>
    <source>
        <strain evidence="5 6">BAA2227</strain>
    </source>
</reference>
<dbReference type="Proteomes" id="UP000238356">
    <property type="component" value="Unassembled WGS sequence"/>
</dbReference>
<dbReference type="Pfam" id="PF00583">
    <property type="entry name" value="Acetyltransf_1"/>
    <property type="match status" value="1"/>
</dbReference>
<name>A0A2S6AD88_9NOCA</name>
<feature type="region of interest" description="Disordered" evidence="3">
    <location>
        <begin position="1"/>
        <end position="33"/>
    </location>
</feature>
<feature type="compositionally biased region" description="Basic residues" evidence="3">
    <location>
        <begin position="8"/>
        <end position="20"/>
    </location>
</feature>
<comment type="caution">
    <text evidence="5">The sequence shown here is derived from an EMBL/GenBank/DDBJ whole genome shotgun (WGS) entry which is preliminary data.</text>
</comment>
<evidence type="ECO:0000256" key="2">
    <source>
        <dbReference type="ARBA" id="ARBA00023315"/>
    </source>
</evidence>
<dbReference type="InterPro" id="IPR050832">
    <property type="entry name" value="Bact_Acetyltransf"/>
</dbReference>
<proteinExistence type="predicted"/>
<dbReference type="InterPro" id="IPR000182">
    <property type="entry name" value="GNAT_dom"/>
</dbReference>
<dbReference type="PANTHER" id="PTHR43877">
    <property type="entry name" value="AMINOALKYLPHOSPHONATE N-ACETYLTRANSFERASE-RELATED-RELATED"/>
    <property type="match status" value="1"/>
</dbReference>
<dbReference type="EMBL" id="PSZD01000002">
    <property type="protein sequence ID" value="PPJ32010.1"/>
    <property type="molecule type" value="Genomic_DNA"/>
</dbReference>
<gene>
    <name evidence="5" type="ORF">C5F51_03945</name>
</gene>
<evidence type="ECO:0000259" key="4">
    <source>
        <dbReference type="PROSITE" id="PS51186"/>
    </source>
</evidence>
<organism evidence="5 6">
    <name type="scientific">Nocardia nova</name>
    <dbReference type="NCBI Taxonomy" id="37330"/>
    <lineage>
        <taxon>Bacteria</taxon>
        <taxon>Bacillati</taxon>
        <taxon>Actinomycetota</taxon>
        <taxon>Actinomycetes</taxon>
        <taxon>Mycobacteriales</taxon>
        <taxon>Nocardiaceae</taxon>
        <taxon>Nocardia</taxon>
    </lineage>
</organism>
<evidence type="ECO:0000256" key="1">
    <source>
        <dbReference type="ARBA" id="ARBA00022679"/>
    </source>
</evidence>
<dbReference type="SUPFAM" id="SSF55729">
    <property type="entry name" value="Acyl-CoA N-acyltransferases (Nat)"/>
    <property type="match status" value="1"/>
</dbReference>
<evidence type="ECO:0000313" key="5">
    <source>
        <dbReference type="EMBL" id="PPJ32010.1"/>
    </source>
</evidence>
<dbReference type="CDD" id="cd04301">
    <property type="entry name" value="NAT_SF"/>
    <property type="match status" value="1"/>
</dbReference>
<protein>
    <submittedName>
        <fullName evidence="5">N-acetyltransferase</fullName>
    </submittedName>
</protein>
<dbReference type="AlphaFoldDB" id="A0A2S6AD88"/>
<keyword evidence="2" id="KW-0012">Acyltransferase</keyword>
<dbReference type="InterPro" id="IPR016181">
    <property type="entry name" value="Acyl_CoA_acyltransferase"/>
</dbReference>
<accession>A0A2S6AD88</accession>
<keyword evidence="1 5" id="KW-0808">Transferase</keyword>
<sequence length="197" mass="21451">MARCGGPGHHRLRGRDRRSRAAQLSAQNRTGGRVTAEPAVDLTDVTYRRLAPGDCDAVRHLHATLDQRDGYYRFFGARPKHLEQLAAAISLNDPRHCAFGAFSGGRLIGVANYVVLPDTDCAEVAMVVAHEDQQSGIGTALLTRLGEDARRHGIARLAGDILATNSKMMQLLMDIDLPMSAHRDDEVVHVVLRLGPS</sequence>
<dbReference type="Gene3D" id="3.40.630.30">
    <property type="match status" value="1"/>
</dbReference>
<evidence type="ECO:0000313" key="6">
    <source>
        <dbReference type="Proteomes" id="UP000238356"/>
    </source>
</evidence>
<evidence type="ECO:0000256" key="3">
    <source>
        <dbReference type="SAM" id="MobiDB-lite"/>
    </source>
</evidence>
<keyword evidence="6" id="KW-1185">Reference proteome</keyword>
<dbReference type="PROSITE" id="PS51186">
    <property type="entry name" value="GNAT"/>
    <property type="match status" value="1"/>
</dbReference>